<name>A0A167TL52_9AGAM</name>
<dbReference type="EMBL" id="KV418187">
    <property type="protein sequence ID" value="KZP03051.1"/>
    <property type="molecule type" value="Genomic_DNA"/>
</dbReference>
<sequence>AGTMFELVKALNDGSAALAKQSPNPISLNAGCELFIAFVTLFPHESDIFSELKIELVKQGKNYAAEA</sequence>
<gene>
    <name evidence="1" type="ORF">FIBSPDRAFT_668029</name>
</gene>
<dbReference type="OrthoDB" id="10249309at2759"/>
<accession>A0A167TL52</accession>
<dbReference type="Proteomes" id="UP000076532">
    <property type="component" value="Unassembled WGS sequence"/>
</dbReference>
<evidence type="ECO:0000313" key="1">
    <source>
        <dbReference type="EMBL" id="KZP03051.1"/>
    </source>
</evidence>
<dbReference type="InterPro" id="IPR042528">
    <property type="entry name" value="elF-2B_alpha_N"/>
</dbReference>
<protein>
    <submittedName>
        <fullName evidence="1">Uncharacterized protein</fullName>
    </submittedName>
</protein>
<proteinExistence type="predicted"/>
<feature type="non-terminal residue" evidence="1">
    <location>
        <position position="67"/>
    </location>
</feature>
<dbReference type="Gene3D" id="1.20.120.1070">
    <property type="entry name" value="Translation initiation factor eIF-2B, N-terminal domain"/>
    <property type="match status" value="1"/>
</dbReference>
<keyword evidence="2" id="KW-1185">Reference proteome</keyword>
<dbReference type="STRING" id="436010.A0A167TL52"/>
<evidence type="ECO:0000313" key="2">
    <source>
        <dbReference type="Proteomes" id="UP000076532"/>
    </source>
</evidence>
<dbReference type="AlphaFoldDB" id="A0A167TL52"/>
<reference evidence="1 2" key="1">
    <citation type="journal article" date="2016" name="Mol. Biol. Evol.">
        <title>Comparative Genomics of Early-Diverging Mushroom-Forming Fungi Provides Insights into the Origins of Lignocellulose Decay Capabilities.</title>
        <authorList>
            <person name="Nagy L.G."/>
            <person name="Riley R."/>
            <person name="Tritt A."/>
            <person name="Adam C."/>
            <person name="Daum C."/>
            <person name="Floudas D."/>
            <person name="Sun H."/>
            <person name="Yadav J.S."/>
            <person name="Pangilinan J."/>
            <person name="Larsson K.H."/>
            <person name="Matsuura K."/>
            <person name="Barry K."/>
            <person name="Labutti K."/>
            <person name="Kuo R."/>
            <person name="Ohm R.A."/>
            <person name="Bhattacharya S.S."/>
            <person name="Shirouzu T."/>
            <person name="Yoshinaga Y."/>
            <person name="Martin F.M."/>
            <person name="Grigoriev I.V."/>
            <person name="Hibbett D.S."/>
        </authorList>
    </citation>
    <scope>NUCLEOTIDE SEQUENCE [LARGE SCALE GENOMIC DNA]</scope>
    <source>
        <strain evidence="1 2">CBS 109695</strain>
    </source>
</reference>
<organism evidence="1 2">
    <name type="scientific">Athelia psychrophila</name>
    <dbReference type="NCBI Taxonomy" id="1759441"/>
    <lineage>
        <taxon>Eukaryota</taxon>
        <taxon>Fungi</taxon>
        <taxon>Dikarya</taxon>
        <taxon>Basidiomycota</taxon>
        <taxon>Agaricomycotina</taxon>
        <taxon>Agaricomycetes</taxon>
        <taxon>Agaricomycetidae</taxon>
        <taxon>Atheliales</taxon>
        <taxon>Atheliaceae</taxon>
        <taxon>Athelia</taxon>
    </lineage>
</organism>
<feature type="non-terminal residue" evidence="1">
    <location>
        <position position="1"/>
    </location>
</feature>